<keyword evidence="1" id="KW-1133">Transmembrane helix</keyword>
<dbReference type="RefSeq" id="WP_024544327.1">
    <property type="nucleotide sequence ID" value="NZ_BPLW01000001.1"/>
</dbReference>
<accession>A0A448ZYP6</accession>
<gene>
    <name evidence="2" type="ORF">NCTC10113_01300</name>
</gene>
<feature type="transmembrane region" description="Helical" evidence="1">
    <location>
        <begin position="99"/>
        <end position="124"/>
    </location>
</feature>
<geneLocation type="plasmid" evidence="2">
    <name>2</name>
</geneLocation>
<keyword evidence="2" id="KW-0614">Plasmid</keyword>
<keyword evidence="1" id="KW-0812">Transmembrane</keyword>
<evidence type="ECO:0000313" key="2">
    <source>
        <dbReference type="EMBL" id="VEU56391.1"/>
    </source>
</evidence>
<proteinExistence type="predicted"/>
<name>A0A448ZYP6_METSV</name>
<dbReference type="AlphaFoldDB" id="A0A448ZYP6"/>
<reference evidence="2" key="1">
    <citation type="submission" date="2019-01" db="EMBL/GenBank/DDBJ databases">
        <authorList>
            <consortium name="Pathogen Informatics"/>
        </authorList>
    </citation>
    <scope>NUCLEOTIDE SEQUENCE [LARGE SCALE GENOMIC DNA]</scope>
    <source>
        <strain evidence="2">NCTC10113</strain>
    </source>
</reference>
<sequence>MMYEVAANAAKVSNKLQPIANIFNKDASKILANKMFKGMSDEAARLNAGTITSGVLTIVSLILLSLAGLFLIIGILRTLAVRYSTKGDVEVNKKRAIRILVHCIITFLILGILGAIFPTTIAFLRV</sequence>
<dbReference type="EMBL" id="LR214939">
    <property type="protein sequence ID" value="VEU56391.1"/>
    <property type="molecule type" value="Genomic_DNA"/>
</dbReference>
<feature type="transmembrane region" description="Helical" evidence="1">
    <location>
        <begin position="55"/>
        <end position="79"/>
    </location>
</feature>
<keyword evidence="1" id="KW-0472">Membrane</keyword>
<organism evidence="2">
    <name type="scientific">Metamycoplasma salivarium</name>
    <name type="common">Mycoplasma salivarium</name>
    <dbReference type="NCBI Taxonomy" id="2124"/>
    <lineage>
        <taxon>Bacteria</taxon>
        <taxon>Bacillati</taxon>
        <taxon>Mycoplasmatota</taxon>
        <taxon>Mycoplasmoidales</taxon>
        <taxon>Metamycoplasmataceae</taxon>
        <taxon>Metamycoplasma</taxon>
    </lineage>
</organism>
<evidence type="ECO:0000256" key="1">
    <source>
        <dbReference type="SAM" id="Phobius"/>
    </source>
</evidence>
<protein>
    <submittedName>
        <fullName evidence="2">Uncharacterized protein</fullName>
    </submittedName>
</protein>